<gene>
    <name evidence="2" type="ORF">POF50_005725</name>
</gene>
<feature type="domain" description="A-factor biosynthesis hotdog" evidence="1">
    <location>
        <begin position="191"/>
        <end position="315"/>
    </location>
</feature>
<protein>
    <submittedName>
        <fullName evidence="2">ScbA/BarX family gamma-butyrolactone biosynthesis protein</fullName>
    </submittedName>
</protein>
<evidence type="ECO:0000313" key="2">
    <source>
        <dbReference type="EMBL" id="MDI5968847.1"/>
    </source>
</evidence>
<dbReference type="AlphaFoldDB" id="A0AA90K7Z0"/>
<dbReference type="EMBL" id="JABXJJ020000006">
    <property type="protein sequence ID" value="MDI5968847.1"/>
    <property type="molecule type" value="Genomic_DNA"/>
</dbReference>
<reference evidence="2" key="1">
    <citation type="submission" date="2023-05" db="EMBL/GenBank/DDBJ databases">
        <title>Streptantibioticus silvisoli sp. nov., acidotolerant actinomycetes 1 from pine litter.</title>
        <authorList>
            <person name="Swiecimska M."/>
            <person name="Golinska P."/>
            <person name="Sangal V."/>
            <person name="Wachnowicz B."/>
            <person name="Goodfellow M."/>
        </authorList>
    </citation>
    <scope>NUCLEOTIDE SEQUENCE</scope>
    <source>
        <strain evidence="2">SL13</strain>
    </source>
</reference>
<dbReference type="InterPro" id="IPR029069">
    <property type="entry name" value="HotDog_dom_sf"/>
</dbReference>
<dbReference type="InterPro" id="IPR005509">
    <property type="entry name" value="AfsA_hotdog_dom"/>
</dbReference>
<evidence type="ECO:0000259" key="1">
    <source>
        <dbReference type="Pfam" id="PF03756"/>
    </source>
</evidence>
<dbReference type="GO" id="GO:0016740">
    <property type="term" value="F:transferase activity"/>
    <property type="evidence" value="ECO:0007669"/>
    <property type="project" value="InterPro"/>
</dbReference>
<sequence length="349" mass="37399">MDTVEFSRTVPRELVHRLSVAEVLVTGAVARDEDTLDVGTQIPRSHAFYRDTAGCRHLYDPMVLVEAARQTLIMLGHELFDMPFGTKFILREIALRDADPTALAVRGVPTEVVLRCHILRRFRGRAGVSGARLRYTALVGDRVAATLECSMSWVPPDRWQAMRDEGRTELGLAPGLVIDAPEPPPRVGELLVDRRDPANVVLSSFRVPPGDRTTGTARLVVDTGHPVLFDHVVDHVPGMLTLEAFRQLGIATAVATGALPSASALLTGVNARFTGIGELDLPISCESVLTRTDGTNAVLRCALRQEGRTVAEGEVCLTAAAEGEKRPAGTGVGKVHLTGIGAGAEAGTR</sequence>
<dbReference type="Pfam" id="PF03756">
    <property type="entry name" value="AfsA"/>
    <property type="match status" value="2"/>
</dbReference>
<dbReference type="NCBIfam" id="NF041195">
    <property type="entry name" value="ScbA_BarX_GamBu"/>
    <property type="match status" value="1"/>
</dbReference>
<organism evidence="2">
    <name type="scientific">Streptantibioticus silvisoli</name>
    <dbReference type="NCBI Taxonomy" id="2705255"/>
    <lineage>
        <taxon>Bacteria</taxon>
        <taxon>Bacillati</taxon>
        <taxon>Actinomycetota</taxon>
        <taxon>Actinomycetes</taxon>
        <taxon>Kitasatosporales</taxon>
        <taxon>Streptomycetaceae</taxon>
        <taxon>Streptantibioticus</taxon>
    </lineage>
</organism>
<proteinExistence type="predicted"/>
<comment type="caution">
    <text evidence="2">The sequence shown here is derived from an EMBL/GenBank/DDBJ whole genome shotgun (WGS) entry which is preliminary data.</text>
</comment>
<dbReference type="Gene3D" id="3.10.129.10">
    <property type="entry name" value="Hotdog Thioesterase"/>
    <property type="match status" value="1"/>
</dbReference>
<dbReference type="InterPro" id="IPR047757">
    <property type="entry name" value="AfsA-like"/>
</dbReference>
<name>A0AA90K7Z0_9ACTN</name>
<dbReference type="RefSeq" id="WP_271312811.1">
    <property type="nucleotide sequence ID" value="NZ_JABXJJ020000006.1"/>
</dbReference>
<dbReference type="SUPFAM" id="SSF54637">
    <property type="entry name" value="Thioesterase/thiol ester dehydrase-isomerase"/>
    <property type="match status" value="1"/>
</dbReference>
<feature type="domain" description="A-factor biosynthesis hotdog" evidence="1">
    <location>
        <begin position="14"/>
        <end position="151"/>
    </location>
</feature>
<accession>A0AA90K7Z0</accession>